<keyword evidence="2" id="KW-1133">Transmembrane helix</keyword>
<evidence type="ECO:0000313" key="4">
    <source>
        <dbReference type="EMBL" id="CAF1529161.1"/>
    </source>
</evidence>
<protein>
    <submittedName>
        <fullName evidence="3">Uncharacterized protein</fullName>
    </submittedName>
</protein>
<dbReference type="Pfam" id="PF13517">
    <property type="entry name" value="FG-GAP_3"/>
    <property type="match status" value="1"/>
</dbReference>
<dbReference type="Proteomes" id="UP000663852">
    <property type="component" value="Unassembled WGS sequence"/>
</dbReference>
<feature type="transmembrane region" description="Helical" evidence="2">
    <location>
        <begin position="1369"/>
        <end position="1390"/>
    </location>
</feature>
<keyword evidence="2" id="KW-0812">Transmembrane</keyword>
<dbReference type="PANTHER" id="PTHR44103">
    <property type="entry name" value="PROPROTEIN CONVERTASE P"/>
    <property type="match status" value="1"/>
</dbReference>
<evidence type="ECO:0000256" key="1">
    <source>
        <dbReference type="ARBA" id="ARBA00022729"/>
    </source>
</evidence>
<dbReference type="InterPro" id="IPR028994">
    <property type="entry name" value="Integrin_alpha_N"/>
</dbReference>
<name>A0A815KT86_ADIRI</name>
<dbReference type="InterPro" id="IPR013517">
    <property type="entry name" value="FG-GAP"/>
</dbReference>
<dbReference type="EMBL" id="CAJNOJ010000857">
    <property type="protein sequence ID" value="CAF1529161.1"/>
    <property type="molecule type" value="Genomic_DNA"/>
</dbReference>
<evidence type="ECO:0000313" key="3">
    <source>
        <dbReference type="EMBL" id="CAF1397174.1"/>
    </source>
</evidence>
<accession>A0A815KT86</accession>
<dbReference type="PANTHER" id="PTHR44103:SF1">
    <property type="entry name" value="PROPROTEIN CONVERTASE P"/>
    <property type="match status" value="1"/>
</dbReference>
<feature type="transmembrane region" description="Helical" evidence="2">
    <location>
        <begin position="1292"/>
        <end position="1314"/>
    </location>
</feature>
<dbReference type="OrthoDB" id="10022113at2759"/>
<proteinExistence type="predicted"/>
<evidence type="ECO:0000313" key="5">
    <source>
        <dbReference type="Proteomes" id="UP000663828"/>
    </source>
</evidence>
<keyword evidence="5" id="KW-1185">Reference proteome</keyword>
<evidence type="ECO:0000256" key="2">
    <source>
        <dbReference type="SAM" id="Phobius"/>
    </source>
</evidence>
<dbReference type="EMBL" id="CAJNOR010003278">
    <property type="protein sequence ID" value="CAF1397174.1"/>
    <property type="molecule type" value="Genomic_DNA"/>
</dbReference>
<feature type="transmembrane region" description="Helical" evidence="2">
    <location>
        <begin position="490"/>
        <end position="513"/>
    </location>
</feature>
<keyword evidence="2" id="KW-0472">Membrane</keyword>
<organism evidence="3 5">
    <name type="scientific">Adineta ricciae</name>
    <name type="common">Rotifer</name>
    <dbReference type="NCBI Taxonomy" id="249248"/>
    <lineage>
        <taxon>Eukaryota</taxon>
        <taxon>Metazoa</taxon>
        <taxon>Spiralia</taxon>
        <taxon>Gnathifera</taxon>
        <taxon>Rotifera</taxon>
        <taxon>Eurotatoria</taxon>
        <taxon>Bdelloidea</taxon>
        <taxon>Adinetida</taxon>
        <taxon>Adinetidae</taxon>
        <taxon>Adineta</taxon>
    </lineage>
</organism>
<keyword evidence="1" id="KW-0732">Signal</keyword>
<comment type="caution">
    <text evidence="3">The sequence shown here is derived from an EMBL/GenBank/DDBJ whole genome shotgun (WGS) entry which is preliminary data.</text>
</comment>
<sequence>MDSKRLIHRFYDYLYNYNLFIPENLSDGDNTDTEHEESSMTLKQQKYSTWLYIFLLIVCLYTLFSIALINLQIRTTIDSNINPSRFDELYHDNKQTLLCPCTKAAIPLKSFVKNTVQFHPVCSSIFVSKEWIDALYSPMASRYTPSQFEKTASYQFQMLSDLCSLSRNRSYQTLLDIDSHEFATVHVHTEEQVRSKIIAIIEFFKNSASTQIISFLNYSQDVTRVPNLISALNTNALVEIVKRNNMYDPVLKYTYIDAVLGMRPIRYFCSKDKIQKLTILYANNITSDPSAKDRQTWSNRYISKSDVLGFYSGCFVFEAISRSTLTCLYNQICLEYLFRHSPDLKKVSSNWTEHILYSNATLVSVKNHLNDLFIYNWSTKINYLDYFHKCAPSFCTFTKTNQKTLSDAIALFISLYGGLIIILRLITKFLVNIVLNFCHRSKCMSNSSGAPSTIKQKLIRSIKSSNMFKNSKERTENDIKQQQIMTYVRVILIAATLIIIFLFNCLHTGIMIINEEKPSLIKYSELHKTYSESLKCPCSTMVTPYAELISLTPTYHQVCSSDFVDERWLKVLKASKHPYVSIDGRNILFVQFNLLSTLCKLADEYINGTINQFMMQSLLTSNVLTEKTFKIQLNTTLNQFFQSTKLSFSRFIRTEYLILDVNQPYTLSNDDIIDSFHPKLVATMVESNRSKSLKLTFRFSKSNNNNSTSSSCICAIHSHCENLIPMYDYSPISKSTSNFTFSYWLPGWKRGCSTMDSLVLTDLQCLYSHTDCLQRLILSIKATFMELSSNTRYWFEPHSLIYNSTKNRFHPNTSIEVILGNIMLEDWNASVSYENFYKSCSPISCTYLKHRVRTKTIFQATITLISLISAVATSIYFIIKFLAKLIIYLWKRYTKKQTDKQNAIQLKLFDRLKLIILKSINSLYKTLINLNIFLRRDFSSDTNLEEAKYLGQWSTRLYILLFILCNLIFILYTVVQSEPITKLFDQPPSFDRYNHLRGVYGEKLKCPCSNIASKYETFLQIQPKYHPICSSSFVSNEWRINLTIHLISDLFIYEKNDYRLFLVAHLKYLKGLCSNSIEIVENTINELNSSLLITNEILLEKEFHKQINSIIEQTKSNAPLTYLTFLSLIRLFYHNNAYISKYQTNHQYIVPWNNFHDVFAPTEPVIYENNCTCGLNLDCVTQAGFYDENLTKFIPIKGIKMGCLPSESFRLSTLECFYDEKCLNSLHQMTNTSHFLIPLSLPMNKSWIHQTIDELIHNLFIETWSINLSYSSYFHQCFPSSCSYIYSESFNIRYIITFLLGLQGGLTIVLRWICPKIIQILFEIHRYRKKRSNLIHTITMHNNSIVETTLTNQRHEEQFIRTFKYSFKFLNVCILYTVLIIFLIVFYIFILSKDYSTSTTINNQTTTTEELTAMTAITTSTTPEIIQCEPSFETKRIEVPGCSLMRSKLIGDFNNDHRDDFAYFCDNTSAIHILLGDPNDVFRIGNIFKIPDNRILYETVTGDINNDNKLDLICLHTIHEDELTILYGDSNATFIYTTISIDNIRDFVLFDMNYDNYLDLVGISYAESSIVIYLGNGQGGFVRSTTLPMKYRVYDGSLTVDDLNHDNYLDIVVTFGNSHEILIYLGSHNGTFEKYKEIRLGFEARVYGLHLVNLNNDAHLDILFSYNDKTFVKMFGYGNGDFSPMEKFTIGDFRSIAPAAVNDMNCDEYSDIIIALQDPPYIGISLGTRNANYHIKSINDPSISEYWKETPKIMIHDLNKDHFQDILAFHNYYSNSIFIFLNTCQCCLTGVVHFNNLTSH</sequence>
<feature type="transmembrane region" description="Helical" evidence="2">
    <location>
        <begin position="50"/>
        <end position="71"/>
    </location>
</feature>
<feature type="transmembrane region" description="Helical" evidence="2">
    <location>
        <begin position="864"/>
        <end position="890"/>
    </location>
</feature>
<reference evidence="3" key="1">
    <citation type="submission" date="2021-02" db="EMBL/GenBank/DDBJ databases">
        <authorList>
            <person name="Nowell W R."/>
        </authorList>
    </citation>
    <scope>NUCLEOTIDE SEQUENCE</scope>
</reference>
<dbReference type="Gene3D" id="2.130.10.130">
    <property type="entry name" value="Integrin alpha, N-terminal"/>
    <property type="match status" value="1"/>
</dbReference>
<dbReference type="Proteomes" id="UP000663828">
    <property type="component" value="Unassembled WGS sequence"/>
</dbReference>
<feature type="transmembrane region" description="Helical" evidence="2">
    <location>
        <begin position="409"/>
        <end position="435"/>
    </location>
</feature>
<feature type="transmembrane region" description="Helical" evidence="2">
    <location>
        <begin position="957"/>
        <end position="975"/>
    </location>
</feature>
<dbReference type="SUPFAM" id="SSF69318">
    <property type="entry name" value="Integrin alpha N-terminal domain"/>
    <property type="match status" value="1"/>
</dbReference>
<gene>
    <name evidence="4" type="ORF">EDS130_LOCUS44430</name>
    <name evidence="3" type="ORF">XAT740_LOCUS33933</name>
</gene>